<dbReference type="InterPro" id="IPR015422">
    <property type="entry name" value="PyrdxlP-dep_Trfase_small"/>
</dbReference>
<evidence type="ECO:0000313" key="7">
    <source>
        <dbReference type="EMBL" id="KAK6996797.1"/>
    </source>
</evidence>
<dbReference type="Gene3D" id="3.90.1150.10">
    <property type="entry name" value="Aspartate Aminotransferase, domain 1"/>
    <property type="match status" value="1"/>
</dbReference>
<dbReference type="SUPFAM" id="SSF53383">
    <property type="entry name" value="PLP-dependent transferases"/>
    <property type="match status" value="1"/>
</dbReference>
<comment type="caution">
    <text evidence="7">The sequence shown here is derived from an EMBL/GenBank/DDBJ whole genome shotgun (WGS) entry which is preliminary data.</text>
</comment>
<evidence type="ECO:0000256" key="5">
    <source>
        <dbReference type="PIRSR" id="PIRSR001434-2"/>
    </source>
</evidence>
<dbReference type="PROSITE" id="PS00868">
    <property type="entry name" value="CYS_MET_METAB_PP"/>
    <property type="match status" value="1"/>
</dbReference>
<keyword evidence="4 5" id="KW-0663">Pyridoxal phosphate</keyword>
<evidence type="ECO:0000256" key="4">
    <source>
        <dbReference type="ARBA" id="ARBA00022898"/>
    </source>
</evidence>
<dbReference type="GO" id="GO:0005737">
    <property type="term" value="C:cytoplasm"/>
    <property type="evidence" value="ECO:0007669"/>
    <property type="project" value="TreeGrafter"/>
</dbReference>
<proteinExistence type="inferred from homology"/>
<evidence type="ECO:0000313" key="8">
    <source>
        <dbReference type="Proteomes" id="UP001362999"/>
    </source>
</evidence>
<reference evidence="7 8" key="1">
    <citation type="journal article" date="2024" name="J Genomics">
        <title>Draft genome sequencing and assembly of Favolaschia claudopus CIRM-BRFM 2984 isolated from oak limbs.</title>
        <authorList>
            <person name="Navarro D."/>
            <person name="Drula E."/>
            <person name="Chaduli D."/>
            <person name="Cazenave R."/>
            <person name="Ahrendt S."/>
            <person name="Wang J."/>
            <person name="Lipzen A."/>
            <person name="Daum C."/>
            <person name="Barry K."/>
            <person name="Grigoriev I.V."/>
            <person name="Favel A."/>
            <person name="Rosso M.N."/>
            <person name="Martin F."/>
        </authorList>
    </citation>
    <scope>NUCLEOTIDE SEQUENCE [LARGE SCALE GENOMIC DNA]</scope>
    <source>
        <strain evidence="7 8">CIRM-BRFM 2984</strain>
    </source>
</reference>
<keyword evidence="8" id="KW-1185">Reference proteome</keyword>
<evidence type="ECO:0000256" key="3">
    <source>
        <dbReference type="ARBA" id="ARBA00022679"/>
    </source>
</evidence>
<feature type="modified residue" description="N6-(pyridoxal phosphate)lysine" evidence="5">
    <location>
        <position position="233"/>
    </location>
</feature>
<dbReference type="GO" id="GO:0003961">
    <property type="term" value="F:O-acetylhomoserine aminocarboxypropyltransferase activity"/>
    <property type="evidence" value="ECO:0007669"/>
    <property type="project" value="TreeGrafter"/>
</dbReference>
<dbReference type="CDD" id="cd00614">
    <property type="entry name" value="CGS_like"/>
    <property type="match status" value="1"/>
</dbReference>
<dbReference type="InterPro" id="IPR015421">
    <property type="entry name" value="PyrdxlP-dep_Trfase_major"/>
</dbReference>
<dbReference type="InterPro" id="IPR006235">
    <property type="entry name" value="OAc-hSer/O-AcSer_sulfhydrylase"/>
</dbReference>
<dbReference type="Pfam" id="PF01053">
    <property type="entry name" value="Cys_Met_Meta_PP"/>
    <property type="match status" value="1"/>
</dbReference>
<dbReference type="Proteomes" id="UP001362999">
    <property type="component" value="Unassembled WGS sequence"/>
</dbReference>
<dbReference type="GO" id="GO:0071269">
    <property type="term" value="P:L-homocysteine biosynthetic process"/>
    <property type="evidence" value="ECO:0007669"/>
    <property type="project" value="TreeGrafter"/>
</dbReference>
<keyword evidence="3" id="KW-0808">Transferase</keyword>
<dbReference type="GO" id="GO:0006535">
    <property type="term" value="P:cysteine biosynthetic process from serine"/>
    <property type="evidence" value="ECO:0007669"/>
    <property type="project" value="TreeGrafter"/>
</dbReference>
<dbReference type="InterPro" id="IPR000277">
    <property type="entry name" value="Cys/Met-Metab_PyrdxlP-dep_enz"/>
</dbReference>
<comment type="similarity">
    <text evidence="2 6">Belongs to the trans-sulfuration enzymes family.</text>
</comment>
<dbReference type="InterPro" id="IPR015424">
    <property type="entry name" value="PyrdxlP-dep_Trfase"/>
</dbReference>
<dbReference type="GO" id="GO:0004124">
    <property type="term" value="F:cysteine synthase activity"/>
    <property type="evidence" value="ECO:0007669"/>
    <property type="project" value="TreeGrafter"/>
</dbReference>
<protein>
    <submittedName>
        <fullName evidence="7">O-acetylhomoserine ami</fullName>
    </submittedName>
</protein>
<evidence type="ECO:0000256" key="1">
    <source>
        <dbReference type="ARBA" id="ARBA00001933"/>
    </source>
</evidence>
<name>A0AAW0A147_9AGAR</name>
<dbReference type="GO" id="GO:0030170">
    <property type="term" value="F:pyridoxal phosphate binding"/>
    <property type="evidence" value="ECO:0007669"/>
    <property type="project" value="InterPro"/>
</dbReference>
<accession>A0AAW0A147</accession>
<comment type="cofactor">
    <cofactor evidence="1 6">
        <name>pyridoxal 5'-phosphate</name>
        <dbReference type="ChEBI" id="CHEBI:597326"/>
    </cofactor>
</comment>
<evidence type="ECO:0000256" key="6">
    <source>
        <dbReference type="RuleBase" id="RU362118"/>
    </source>
</evidence>
<organism evidence="7 8">
    <name type="scientific">Favolaschia claudopus</name>
    <dbReference type="NCBI Taxonomy" id="2862362"/>
    <lineage>
        <taxon>Eukaryota</taxon>
        <taxon>Fungi</taxon>
        <taxon>Dikarya</taxon>
        <taxon>Basidiomycota</taxon>
        <taxon>Agaricomycotina</taxon>
        <taxon>Agaricomycetes</taxon>
        <taxon>Agaricomycetidae</taxon>
        <taxon>Agaricales</taxon>
        <taxon>Marasmiineae</taxon>
        <taxon>Mycenaceae</taxon>
        <taxon>Favolaschia</taxon>
    </lineage>
</organism>
<dbReference type="AlphaFoldDB" id="A0AAW0A147"/>
<dbReference type="PANTHER" id="PTHR43797">
    <property type="entry name" value="HOMOCYSTEINE/CYSTEINE SYNTHASE"/>
    <property type="match status" value="1"/>
</dbReference>
<gene>
    <name evidence="7" type="ORF">R3P38DRAFT_3221936</name>
</gene>
<evidence type="ECO:0000256" key="2">
    <source>
        <dbReference type="ARBA" id="ARBA00009077"/>
    </source>
</evidence>
<dbReference type="FunFam" id="3.40.640.10:FF:000046">
    <property type="entry name" value="Cystathionine gamma-lyase"/>
    <property type="match status" value="1"/>
</dbReference>
<dbReference type="PIRSF" id="PIRSF001434">
    <property type="entry name" value="CGS"/>
    <property type="match status" value="1"/>
</dbReference>
<dbReference type="PANTHER" id="PTHR43797:SF2">
    <property type="entry name" value="HOMOCYSTEINE_CYSTEINE SYNTHASE"/>
    <property type="match status" value="1"/>
</dbReference>
<dbReference type="EMBL" id="JAWWNJ010000096">
    <property type="protein sequence ID" value="KAK6996797.1"/>
    <property type="molecule type" value="Genomic_DNA"/>
</dbReference>
<dbReference type="InterPro" id="IPR054542">
    <property type="entry name" value="Cys_met_metab_PP"/>
</dbReference>
<dbReference type="GO" id="GO:0019346">
    <property type="term" value="P:transsulfuration"/>
    <property type="evidence" value="ECO:0007669"/>
    <property type="project" value="InterPro"/>
</dbReference>
<dbReference type="Gene3D" id="3.40.640.10">
    <property type="entry name" value="Type I PLP-dependent aspartate aminotransferase-like (Major domain)"/>
    <property type="match status" value="1"/>
</dbReference>
<sequence>MAPHKVTQWVFSLRNSSGLCMNYFISEPHFDTLQIHAGHVPDKAGNGPRAVPIHASVAYMFQSSDHGSELFKGQPGNVYSRLSNETVDVLEQRMAALEGGVAAVATSSGQAAQLMTLLGVCDAGHNIIAPQNGLFGGTYSQFQQLLKKVNIKVKYVADLKPELFAAAIDENTRAIFVETISNPSLILAPIAELAELAHKHEIPLVVDNTCGMGGWMIRPIDFGADLVVHSTTKWIGGHGTVLGGIIIDSGRFDWDASPKFKGAFSEKYDRRTAFALKMRWEMLRDMGACQSAFSAFLTMQGLETLSLRAERHCDNSLALARWLEAHPKVTWVSYLGLKSHPDHARAAECLRENAFGGIVCFGITGHPRDVIDHLKLTSNLSHMGDAKTLIIHPGSTTNQSMSDEEVKASGVRRDLIRVRWASFTGTELLAELTLKVSVGIENIADIIEDFKQAMEHVPS</sequence>